<protein>
    <recommendedName>
        <fullName evidence="1">YdhG-like domain-containing protein</fullName>
    </recommendedName>
</protein>
<name>A0A6B3RLR8_9RHOB</name>
<keyword evidence="3" id="KW-1185">Reference proteome</keyword>
<organism evidence="2 3">
    <name type="scientific">Pseudotabrizicola algicola</name>
    <dbReference type="NCBI Taxonomy" id="2709381"/>
    <lineage>
        <taxon>Bacteria</taxon>
        <taxon>Pseudomonadati</taxon>
        <taxon>Pseudomonadota</taxon>
        <taxon>Alphaproteobacteria</taxon>
        <taxon>Rhodobacterales</taxon>
        <taxon>Paracoccaceae</taxon>
        <taxon>Pseudotabrizicola</taxon>
    </lineage>
</organism>
<dbReference type="SUPFAM" id="SSF159888">
    <property type="entry name" value="YdhG-like"/>
    <property type="match status" value="1"/>
</dbReference>
<dbReference type="InterPro" id="IPR014922">
    <property type="entry name" value="YdhG-like"/>
</dbReference>
<evidence type="ECO:0000313" key="2">
    <source>
        <dbReference type="EMBL" id="NEX47017.1"/>
    </source>
</evidence>
<dbReference type="AlphaFoldDB" id="A0A6B3RLR8"/>
<reference evidence="2 3" key="1">
    <citation type="submission" date="2020-02" db="EMBL/GenBank/DDBJ databases">
        <title>Rhodobacter algicola sp. nov., isolated from microalga culture.</title>
        <authorList>
            <person name="Park C.-Y."/>
        </authorList>
    </citation>
    <scope>NUCLEOTIDE SEQUENCE [LARGE SCALE GENOMIC DNA]</scope>
    <source>
        <strain evidence="2 3">ETT8</strain>
    </source>
</reference>
<evidence type="ECO:0000259" key="1">
    <source>
        <dbReference type="Pfam" id="PF08818"/>
    </source>
</evidence>
<dbReference type="PIRSF" id="PIRSF021308">
    <property type="entry name" value="UCP021308"/>
    <property type="match status" value="1"/>
</dbReference>
<dbReference type="EMBL" id="JAAIKE010000003">
    <property type="protein sequence ID" value="NEX47017.1"/>
    <property type="molecule type" value="Genomic_DNA"/>
</dbReference>
<comment type="caution">
    <text evidence="2">The sequence shown here is derived from an EMBL/GenBank/DDBJ whole genome shotgun (WGS) entry which is preliminary data.</text>
</comment>
<feature type="domain" description="YdhG-like" evidence="1">
    <location>
        <begin position="29"/>
        <end position="126"/>
    </location>
</feature>
<gene>
    <name evidence="2" type="ORF">G3572_12440</name>
</gene>
<proteinExistence type="predicted"/>
<dbReference type="Pfam" id="PF13376">
    <property type="entry name" value="OmdA"/>
    <property type="match status" value="1"/>
</dbReference>
<dbReference type="Pfam" id="PF08818">
    <property type="entry name" value="DUF1801"/>
    <property type="match status" value="1"/>
</dbReference>
<dbReference type="RefSeq" id="WP_164612244.1">
    <property type="nucleotide sequence ID" value="NZ_JAAIKE010000003.1"/>
</dbReference>
<dbReference type="Proteomes" id="UP000481421">
    <property type="component" value="Unassembled WGS sequence"/>
</dbReference>
<dbReference type="InterPro" id="IPR016786">
    <property type="entry name" value="YdeI_bac"/>
</dbReference>
<accession>A0A6B3RLR8</accession>
<evidence type="ECO:0000313" key="3">
    <source>
        <dbReference type="Proteomes" id="UP000481421"/>
    </source>
</evidence>
<sequence length="206" mass="22731">MITEPAAFFTDGCGRCNRFGTDACSARLWRDGLAALRRICRAAGLEEAVRWGHPCYRHAGRNIAIIGAFRDDFRLSFFDAALLRDPQGVLEKQGPMTQHADMIRFADAGRVAALEGVILAYLREAMDHAEAGRRPEKTEKPLDLPPELVSALDSDAELAEAFHRLTPGRQRSYVINLSGAKATATRQARIARFRSHILAGKGATER</sequence>